<dbReference type="AlphaFoldDB" id="A0A936ZLF9"/>
<protein>
    <submittedName>
        <fullName evidence="3">AAA family ATPase</fullName>
    </submittedName>
</protein>
<feature type="region of interest" description="Disordered" evidence="1">
    <location>
        <begin position="330"/>
        <end position="358"/>
    </location>
</feature>
<dbReference type="Gene3D" id="3.40.50.300">
    <property type="entry name" value="P-loop containing nucleotide triphosphate hydrolases"/>
    <property type="match status" value="1"/>
</dbReference>
<gene>
    <name evidence="3" type="ORF">JI739_03520</name>
</gene>
<dbReference type="InterPro" id="IPR003593">
    <property type="entry name" value="AAA+_ATPase"/>
</dbReference>
<feature type="domain" description="AAA+ ATPase" evidence="2">
    <location>
        <begin position="42"/>
        <end position="194"/>
    </location>
</feature>
<sequence>MYAPFFGLRQEPFSIAPDPRYLYMSERHREALAHLLYGLSGGGGFVLLTGEIGTGKTTVCRCFLEQVPSHCNVGYIFNPKLTAVELLQSICDEFHIAVTPPQGREATIKDWLDPLNAFLLRSHADGRNNLLIIDEAQNLSPDVLEQLRLLTNLETASHKLLQIVLIGQPELRDMLERPELEQLSQRVIARYHLLPLTEDETAHYVNHRLQVAGLDRVPPFERRAIRRIHRHSRGIPRRINLLCDRAMLGAFAHTKGSITAATVDQAAREAFGTRSPASESPGRGARRLAWLAAACGLLAAGYVVGSGAWREPGLAAAGQLLAMWQDPPAKAAASPAAPEKPTPAAAPTAPPTAPTAPPQLLKDEEAAWRELAKAWRVDLPPRGSACAALGDKGLRCFTTSSTTLEQIRQLDRPGYVTLDADSGSPSYALLVGLTDDSATLEAGGSVQTVTLSALAARWDGEFATLWRTPRSYTGTQDDLRRDSPVLQWAASHLSDGEPTARAEMIRSPSRLRSGVRRFQTAQGLSVTGMLTAPTYMQLNRVAGVDEPRLRQQP</sequence>
<dbReference type="PANTHER" id="PTHR35894:SF1">
    <property type="entry name" value="PHOSPHORIBULOKINASE _ URIDINE KINASE FAMILY"/>
    <property type="match status" value="1"/>
</dbReference>
<dbReference type="InterPro" id="IPR052026">
    <property type="entry name" value="ExeA_AAA_ATPase_DNA-bind"/>
</dbReference>
<feature type="compositionally biased region" description="Pro residues" evidence="1">
    <location>
        <begin position="348"/>
        <end position="357"/>
    </location>
</feature>
<dbReference type="InterPro" id="IPR049945">
    <property type="entry name" value="AAA_22"/>
</dbReference>
<dbReference type="GO" id="GO:0016887">
    <property type="term" value="F:ATP hydrolysis activity"/>
    <property type="evidence" value="ECO:0007669"/>
    <property type="project" value="InterPro"/>
</dbReference>
<reference evidence="3" key="1">
    <citation type="submission" date="2021-01" db="EMBL/GenBank/DDBJ databases">
        <title>Ramlibacter sp. strain AW1 16S ribosomal RNA gene Genome sequencing and assembly.</title>
        <authorList>
            <person name="Kang M."/>
        </authorList>
    </citation>
    <scope>NUCLEOTIDE SEQUENCE</scope>
    <source>
        <strain evidence="3">AW1</strain>
    </source>
</reference>
<evidence type="ECO:0000313" key="4">
    <source>
        <dbReference type="Proteomes" id="UP000613011"/>
    </source>
</evidence>
<dbReference type="SMART" id="SM00382">
    <property type="entry name" value="AAA"/>
    <property type="match status" value="1"/>
</dbReference>
<dbReference type="EMBL" id="JAEQNA010000001">
    <property type="protein sequence ID" value="MBL0419410.1"/>
    <property type="molecule type" value="Genomic_DNA"/>
</dbReference>
<dbReference type="PANTHER" id="PTHR35894">
    <property type="entry name" value="GENERAL SECRETION PATHWAY PROTEIN A-RELATED"/>
    <property type="match status" value="1"/>
</dbReference>
<dbReference type="Gene3D" id="3.90.70.10">
    <property type="entry name" value="Cysteine proteinases"/>
    <property type="match status" value="1"/>
</dbReference>
<feature type="compositionally biased region" description="Low complexity" evidence="1">
    <location>
        <begin position="330"/>
        <end position="347"/>
    </location>
</feature>
<dbReference type="InterPro" id="IPR036365">
    <property type="entry name" value="PGBD-like_sf"/>
</dbReference>
<comment type="caution">
    <text evidence="3">The sequence shown here is derived from an EMBL/GenBank/DDBJ whole genome shotgun (WGS) entry which is preliminary data.</text>
</comment>
<dbReference type="SUPFAM" id="SSF47090">
    <property type="entry name" value="PGBD-like"/>
    <property type="match status" value="1"/>
</dbReference>
<evidence type="ECO:0000313" key="3">
    <source>
        <dbReference type="EMBL" id="MBL0419410.1"/>
    </source>
</evidence>
<dbReference type="InterPro" id="IPR027417">
    <property type="entry name" value="P-loop_NTPase"/>
</dbReference>
<evidence type="ECO:0000256" key="1">
    <source>
        <dbReference type="SAM" id="MobiDB-lite"/>
    </source>
</evidence>
<name>A0A936ZLF9_9BURK</name>
<dbReference type="Pfam" id="PF13401">
    <property type="entry name" value="AAA_22"/>
    <property type="match status" value="1"/>
</dbReference>
<organism evidence="3 4">
    <name type="scientific">Ramlibacter aurantiacus</name>
    <dbReference type="NCBI Taxonomy" id="2801330"/>
    <lineage>
        <taxon>Bacteria</taxon>
        <taxon>Pseudomonadati</taxon>
        <taxon>Pseudomonadota</taxon>
        <taxon>Betaproteobacteria</taxon>
        <taxon>Burkholderiales</taxon>
        <taxon>Comamonadaceae</taxon>
        <taxon>Ramlibacter</taxon>
    </lineage>
</organism>
<keyword evidence="4" id="KW-1185">Reference proteome</keyword>
<dbReference type="RefSeq" id="WP_201682442.1">
    <property type="nucleotide sequence ID" value="NZ_JAEQNA010000001.1"/>
</dbReference>
<accession>A0A936ZLF9</accession>
<dbReference type="SUPFAM" id="SSF52540">
    <property type="entry name" value="P-loop containing nucleoside triphosphate hydrolases"/>
    <property type="match status" value="1"/>
</dbReference>
<dbReference type="Proteomes" id="UP000613011">
    <property type="component" value="Unassembled WGS sequence"/>
</dbReference>
<evidence type="ECO:0000259" key="2">
    <source>
        <dbReference type="SMART" id="SM00382"/>
    </source>
</evidence>
<proteinExistence type="predicted"/>